<evidence type="ECO:0000313" key="2">
    <source>
        <dbReference type="Proteomes" id="UP000279422"/>
    </source>
</evidence>
<proteinExistence type="predicted"/>
<gene>
    <name evidence="1" type="ORF">DRJ00_00370</name>
</gene>
<name>A0A497E6K5_UNCAE</name>
<dbReference type="EMBL" id="QMPZ01000002">
    <property type="protein sequence ID" value="RLE10780.1"/>
    <property type="molecule type" value="Genomic_DNA"/>
</dbReference>
<organism evidence="1 2">
    <name type="scientific">Aerophobetes bacterium</name>
    <dbReference type="NCBI Taxonomy" id="2030807"/>
    <lineage>
        <taxon>Bacteria</taxon>
        <taxon>Candidatus Aerophobota</taxon>
    </lineage>
</organism>
<protein>
    <submittedName>
        <fullName evidence="1">Uncharacterized protein</fullName>
    </submittedName>
</protein>
<dbReference type="AlphaFoldDB" id="A0A497E6K5"/>
<dbReference type="Proteomes" id="UP000279422">
    <property type="component" value="Unassembled WGS sequence"/>
</dbReference>
<evidence type="ECO:0000313" key="1">
    <source>
        <dbReference type="EMBL" id="RLE10780.1"/>
    </source>
</evidence>
<comment type="caution">
    <text evidence="1">The sequence shown here is derived from an EMBL/GenBank/DDBJ whole genome shotgun (WGS) entry which is preliminary data.</text>
</comment>
<accession>A0A497E6K5</accession>
<sequence length="187" mass="21872">MAKYIVRTGKGRTFLFLVKRKNELIGHIDYDFILRGGILPVRSKIMACGKIAGWVETFYPSISCIRVYNKRREEVAYLERSNRLRIDGVYVSFSRLSKEETILVEEREGRGKLKERLEKTGLTHSYLLEDSKIKGRVYCFARESDISTLLYTSTDIEAGIDELLRFLPLAIARRVFEQEFIRRFMGR</sequence>
<reference evidence="1 2" key="1">
    <citation type="submission" date="2018-06" db="EMBL/GenBank/DDBJ databases">
        <title>Extensive metabolic versatility and redundancy in microbially diverse, dynamic hydrothermal sediments.</title>
        <authorList>
            <person name="Dombrowski N."/>
            <person name="Teske A."/>
            <person name="Baker B.J."/>
        </authorList>
    </citation>
    <scope>NUCLEOTIDE SEQUENCE [LARGE SCALE GENOMIC DNA]</scope>
    <source>
        <strain evidence="1">B47_G16</strain>
    </source>
</reference>